<organism evidence="2 3">
    <name type="scientific">Neolewinella antarctica</name>
    <dbReference type="NCBI Taxonomy" id="442734"/>
    <lineage>
        <taxon>Bacteria</taxon>
        <taxon>Pseudomonadati</taxon>
        <taxon>Bacteroidota</taxon>
        <taxon>Saprospiria</taxon>
        <taxon>Saprospirales</taxon>
        <taxon>Lewinellaceae</taxon>
        <taxon>Neolewinella</taxon>
    </lineage>
</organism>
<sequence>MPHQSVLIYCLLLSVFAACGNPTGVNAPPTATVAANQEATKAAILKVLNDETIAAFNRDYAGWQEKWVHEPYVAKTYMNFADSSLTETLGWAAVDAFVVDYFAAHPEPDPLPTPLTDIDVRLYGTGAWVSYAQNDPARGRKRETRLLELVEGEWKIAGMQTVIYGEGSTE</sequence>
<gene>
    <name evidence="2" type="ORF">GGR27_001302</name>
</gene>
<dbReference type="SUPFAM" id="SSF54427">
    <property type="entry name" value="NTF2-like"/>
    <property type="match status" value="1"/>
</dbReference>
<dbReference type="RefSeq" id="WP_168036581.1">
    <property type="nucleotide sequence ID" value="NZ_JAATJH010000002.1"/>
</dbReference>
<feature type="signal peptide" evidence="1">
    <location>
        <begin position="1"/>
        <end position="27"/>
    </location>
</feature>
<dbReference type="InterPro" id="IPR032710">
    <property type="entry name" value="NTF2-like_dom_sf"/>
</dbReference>
<comment type="caution">
    <text evidence="2">The sequence shown here is derived from an EMBL/GenBank/DDBJ whole genome shotgun (WGS) entry which is preliminary data.</text>
</comment>
<reference evidence="2 3" key="1">
    <citation type="submission" date="2020-03" db="EMBL/GenBank/DDBJ databases">
        <title>Genomic Encyclopedia of Type Strains, Phase IV (KMG-IV): sequencing the most valuable type-strain genomes for metagenomic binning, comparative biology and taxonomic classification.</title>
        <authorList>
            <person name="Goeker M."/>
        </authorList>
    </citation>
    <scope>NUCLEOTIDE SEQUENCE [LARGE SCALE GENOMIC DNA]</scope>
    <source>
        <strain evidence="2 3">DSM 105096</strain>
    </source>
</reference>
<proteinExistence type="predicted"/>
<evidence type="ECO:0000313" key="3">
    <source>
        <dbReference type="Proteomes" id="UP000770785"/>
    </source>
</evidence>
<evidence type="ECO:0000256" key="1">
    <source>
        <dbReference type="SAM" id="SignalP"/>
    </source>
</evidence>
<dbReference type="EMBL" id="JAATJH010000002">
    <property type="protein sequence ID" value="NJC25803.1"/>
    <property type="molecule type" value="Genomic_DNA"/>
</dbReference>
<name>A0ABX0XAF7_9BACT</name>
<feature type="chain" id="PRO_5046050019" description="DUF4440 domain-containing protein" evidence="1">
    <location>
        <begin position="28"/>
        <end position="170"/>
    </location>
</feature>
<evidence type="ECO:0008006" key="4">
    <source>
        <dbReference type="Google" id="ProtNLM"/>
    </source>
</evidence>
<evidence type="ECO:0000313" key="2">
    <source>
        <dbReference type="EMBL" id="NJC25803.1"/>
    </source>
</evidence>
<keyword evidence="3" id="KW-1185">Reference proteome</keyword>
<dbReference type="Gene3D" id="3.10.450.50">
    <property type="match status" value="1"/>
</dbReference>
<dbReference type="Proteomes" id="UP000770785">
    <property type="component" value="Unassembled WGS sequence"/>
</dbReference>
<accession>A0ABX0XAF7</accession>
<protein>
    <recommendedName>
        <fullName evidence="4">DUF4440 domain-containing protein</fullName>
    </recommendedName>
</protein>
<keyword evidence="1" id="KW-0732">Signal</keyword>